<reference evidence="2 3" key="1">
    <citation type="journal article" date="2016" name="Nat. Commun.">
        <title>Thousands of microbial genomes shed light on interconnected biogeochemical processes in an aquifer system.</title>
        <authorList>
            <person name="Anantharaman K."/>
            <person name="Brown C.T."/>
            <person name="Hug L.A."/>
            <person name="Sharon I."/>
            <person name="Castelle C.J."/>
            <person name="Probst A.J."/>
            <person name="Thomas B.C."/>
            <person name="Singh A."/>
            <person name="Wilkins M.J."/>
            <person name="Karaoz U."/>
            <person name="Brodie E.L."/>
            <person name="Williams K.H."/>
            <person name="Hubbard S.S."/>
            <person name="Banfield J.F."/>
        </authorList>
    </citation>
    <scope>NUCLEOTIDE SEQUENCE [LARGE SCALE GENOMIC DNA]</scope>
</reference>
<dbReference type="AlphaFoldDB" id="A0A1G1VRA6"/>
<feature type="region of interest" description="Disordered" evidence="1">
    <location>
        <begin position="33"/>
        <end position="52"/>
    </location>
</feature>
<evidence type="ECO:0000313" key="3">
    <source>
        <dbReference type="Proteomes" id="UP000179233"/>
    </source>
</evidence>
<dbReference type="EMBL" id="MHCJ01000005">
    <property type="protein sequence ID" value="OGY17929.1"/>
    <property type="molecule type" value="Genomic_DNA"/>
</dbReference>
<organism evidence="2 3">
    <name type="scientific">Candidatus Chisholmbacteria bacterium RIFCSPHIGHO2_01_FULL_52_32</name>
    <dbReference type="NCBI Taxonomy" id="1797591"/>
    <lineage>
        <taxon>Bacteria</taxon>
        <taxon>Candidatus Chisholmiibacteriota</taxon>
    </lineage>
</organism>
<evidence type="ECO:0000256" key="1">
    <source>
        <dbReference type="SAM" id="MobiDB-lite"/>
    </source>
</evidence>
<evidence type="ECO:0000313" key="2">
    <source>
        <dbReference type="EMBL" id="OGY17929.1"/>
    </source>
</evidence>
<sequence>MKLLEPSMVCSFFSHPKWVAAFFACPKKAAKESRRLREPMARRGHPSERSVRISPRSYHTAKLLRV</sequence>
<dbReference type="Proteomes" id="UP000179233">
    <property type="component" value="Unassembled WGS sequence"/>
</dbReference>
<accession>A0A1G1VRA6</accession>
<proteinExistence type="predicted"/>
<name>A0A1G1VRA6_9BACT</name>
<gene>
    <name evidence="2" type="ORF">A2786_00080</name>
</gene>
<feature type="compositionally biased region" description="Basic and acidic residues" evidence="1">
    <location>
        <begin position="33"/>
        <end position="51"/>
    </location>
</feature>
<protein>
    <submittedName>
        <fullName evidence="2">Uncharacterized protein</fullName>
    </submittedName>
</protein>
<comment type="caution">
    <text evidence="2">The sequence shown here is derived from an EMBL/GenBank/DDBJ whole genome shotgun (WGS) entry which is preliminary data.</text>
</comment>